<dbReference type="AlphaFoldDB" id="A0A5C5YXQ6"/>
<evidence type="ECO:0000256" key="1">
    <source>
        <dbReference type="SAM" id="SignalP"/>
    </source>
</evidence>
<dbReference type="InterPro" id="IPR032675">
    <property type="entry name" value="LRR_dom_sf"/>
</dbReference>
<accession>A0A5C5YXQ6</accession>
<dbReference type="SUPFAM" id="SSF52047">
    <property type="entry name" value="RNI-like"/>
    <property type="match status" value="1"/>
</dbReference>
<dbReference type="EMBL" id="SJPJ01000001">
    <property type="protein sequence ID" value="TWT79825.1"/>
    <property type="molecule type" value="Genomic_DNA"/>
</dbReference>
<gene>
    <name evidence="2" type="ORF">CA13_12320</name>
</gene>
<reference evidence="2 3" key="1">
    <citation type="submission" date="2019-02" db="EMBL/GenBank/DDBJ databases">
        <title>Deep-cultivation of Planctomycetes and their phenomic and genomic characterization uncovers novel biology.</title>
        <authorList>
            <person name="Wiegand S."/>
            <person name="Jogler M."/>
            <person name="Boedeker C."/>
            <person name="Pinto D."/>
            <person name="Vollmers J."/>
            <person name="Rivas-Marin E."/>
            <person name="Kohn T."/>
            <person name="Peeters S.H."/>
            <person name="Heuer A."/>
            <person name="Rast P."/>
            <person name="Oberbeckmann S."/>
            <person name="Bunk B."/>
            <person name="Jeske O."/>
            <person name="Meyerdierks A."/>
            <person name="Storesund J.E."/>
            <person name="Kallscheuer N."/>
            <person name="Luecker S."/>
            <person name="Lage O.M."/>
            <person name="Pohl T."/>
            <person name="Merkel B.J."/>
            <person name="Hornburger P."/>
            <person name="Mueller R.-W."/>
            <person name="Bruemmer F."/>
            <person name="Labrenz M."/>
            <person name="Spormann A.M."/>
            <person name="Op Den Camp H."/>
            <person name="Overmann J."/>
            <person name="Amann R."/>
            <person name="Jetten M.S.M."/>
            <person name="Mascher T."/>
            <person name="Medema M.H."/>
            <person name="Devos D.P."/>
            <person name="Kaster A.-K."/>
            <person name="Ovreas L."/>
            <person name="Rohde M."/>
            <person name="Galperin M.Y."/>
            <person name="Jogler C."/>
        </authorList>
    </citation>
    <scope>NUCLEOTIDE SEQUENCE [LARGE SCALE GENOMIC DNA]</scope>
    <source>
        <strain evidence="2 3">CA13</strain>
    </source>
</reference>
<keyword evidence="3" id="KW-1185">Reference proteome</keyword>
<dbReference type="OrthoDB" id="228844at2"/>
<dbReference type="Proteomes" id="UP000315010">
    <property type="component" value="Unassembled WGS sequence"/>
</dbReference>
<dbReference type="RefSeq" id="WP_146394957.1">
    <property type="nucleotide sequence ID" value="NZ_SJPJ01000001.1"/>
</dbReference>
<feature type="chain" id="PRO_5022923556" evidence="1">
    <location>
        <begin position="27"/>
        <end position="579"/>
    </location>
</feature>
<organism evidence="2 3">
    <name type="scientific">Novipirellula herctigrandis</name>
    <dbReference type="NCBI Taxonomy" id="2527986"/>
    <lineage>
        <taxon>Bacteria</taxon>
        <taxon>Pseudomonadati</taxon>
        <taxon>Planctomycetota</taxon>
        <taxon>Planctomycetia</taxon>
        <taxon>Pirellulales</taxon>
        <taxon>Pirellulaceae</taxon>
        <taxon>Novipirellula</taxon>
    </lineage>
</organism>
<keyword evidence="1" id="KW-0732">Signal</keyword>
<sequence length="579" mass="65580" precursor="true">MANAVSRNRTILQLLVLTLVCSSALATDRTTFVIPIENRSSNVETVTNARFADEITGDGLSDGKLSKSWQAYIRLWKAHYAAPSNKAIRRYFGLPLEGKVQIKRSAGRSAPSFLRWRRASYVEFETPHFVIYSRAADQETRSVAEDMEQCYWIWTQMFFPLWEGNQQVAVTMADYDPNQSIAEFLEHRPSRLSARKKMQVVLLRDAKEYIATLGRDMPGVERSTGFYSDENRTIFLFAGHEETVATRRHELTHQLFREATRPTRSRSTRQKMPGEDSGFWLVEGIAGYFESMSVGRPSGVCDGVATLGGWDSSRLAYARYRILVGNDFMPLDELERDGRVDAQQRSDLARWYAHAITHTHFLLDGGKPSNRKWVYHRLAEIYGIESSMDGPNEQEVTVAQLRGFLSVTDQHLLDNTITMPITRLCLAGCEVTEKGLRSIPAQQELQWLDLSRLKVGSDEVIRLVPIVNSLKQLSLEATAVDGRIVDWISAGVDLEEIDLSFTPVDDELATVIGKFQKLQTLWLTGTHISDRTMDAIESLPNLQAVDVQRTKVSVEQLKKFTTARPGVKVNPLELRTERQ</sequence>
<name>A0A5C5YXQ6_9BACT</name>
<dbReference type="Gene3D" id="3.80.10.10">
    <property type="entry name" value="Ribonuclease Inhibitor"/>
    <property type="match status" value="1"/>
</dbReference>
<evidence type="ECO:0000313" key="3">
    <source>
        <dbReference type="Proteomes" id="UP000315010"/>
    </source>
</evidence>
<protein>
    <submittedName>
        <fullName evidence="2">Leucine Rich repeats (2 copies)</fullName>
    </submittedName>
</protein>
<feature type="signal peptide" evidence="1">
    <location>
        <begin position="1"/>
        <end position="26"/>
    </location>
</feature>
<proteinExistence type="predicted"/>
<evidence type="ECO:0000313" key="2">
    <source>
        <dbReference type="EMBL" id="TWT79825.1"/>
    </source>
</evidence>
<comment type="caution">
    <text evidence="2">The sequence shown here is derived from an EMBL/GenBank/DDBJ whole genome shotgun (WGS) entry which is preliminary data.</text>
</comment>